<accession>A0A8S1TL65</accession>
<protein>
    <submittedName>
        <fullName evidence="1">Uncharacterized protein</fullName>
    </submittedName>
</protein>
<name>A0A8S1TL65_9CILI</name>
<organism evidence="1 2">
    <name type="scientific">Paramecium pentaurelia</name>
    <dbReference type="NCBI Taxonomy" id="43138"/>
    <lineage>
        <taxon>Eukaryota</taxon>
        <taxon>Sar</taxon>
        <taxon>Alveolata</taxon>
        <taxon>Ciliophora</taxon>
        <taxon>Intramacronucleata</taxon>
        <taxon>Oligohymenophorea</taxon>
        <taxon>Peniculida</taxon>
        <taxon>Parameciidae</taxon>
        <taxon>Paramecium</taxon>
    </lineage>
</organism>
<dbReference type="AlphaFoldDB" id="A0A8S1TL65"/>
<evidence type="ECO:0000313" key="1">
    <source>
        <dbReference type="EMBL" id="CAD8153665.1"/>
    </source>
</evidence>
<gene>
    <name evidence="1" type="ORF">PPENT_87.1.T0240341</name>
</gene>
<comment type="caution">
    <text evidence="1">The sequence shown here is derived from an EMBL/GenBank/DDBJ whole genome shotgun (WGS) entry which is preliminary data.</text>
</comment>
<evidence type="ECO:0000313" key="2">
    <source>
        <dbReference type="Proteomes" id="UP000689195"/>
    </source>
</evidence>
<reference evidence="1" key="1">
    <citation type="submission" date="2021-01" db="EMBL/GenBank/DDBJ databases">
        <authorList>
            <consortium name="Genoscope - CEA"/>
            <person name="William W."/>
        </authorList>
    </citation>
    <scope>NUCLEOTIDE SEQUENCE</scope>
</reference>
<dbReference type="Proteomes" id="UP000689195">
    <property type="component" value="Unassembled WGS sequence"/>
</dbReference>
<sequence length="195" mass="22243">MTSGGNHILEIQDISKTAFDTTPEFFISLHYYDWRLELPHRLLVEVTLITRTVAASQLFAIRIQLFAFQDSRISVITFQQNNVYELQTGIGDRTIAFSKNQEFKDATNGSISLNCVKHIKSNRIVEVKIEQVQSQSIDFSVSIYQDSQIEYVRFNILLGTDQSLGSSSVQAEIFNPPQYGNVYGNYDIQADKQLF</sequence>
<proteinExistence type="predicted"/>
<dbReference type="EMBL" id="CAJJDO010000024">
    <property type="protein sequence ID" value="CAD8153665.1"/>
    <property type="molecule type" value="Genomic_DNA"/>
</dbReference>
<keyword evidence="2" id="KW-1185">Reference proteome</keyword>